<dbReference type="Proteomes" id="UP001331936">
    <property type="component" value="Unassembled WGS sequence"/>
</dbReference>
<keyword evidence="3" id="KW-0378">Hydrolase</keyword>
<sequence>MDTRATPRHRARRPAELCAREKFEYSNSNTIALGLVIEQVSGRPLAEYFRTDLFERLGMAETVLPTDAAFPSPHLRGITEQGQPEGETADATDWNPSWGWSAGAVVSTIDDLEIWARALGTGEEILEPETQRLRLDSFQYNLPPATPERAYGLGLGIENGWLGHTGELPGYSTYIGYLPESQTVLVVAVNSDIPTPSGGQPVTAVADELKRSLG</sequence>
<organism evidence="3 4">
    <name type="scientific">Rhodococcus chondri</name>
    <dbReference type="NCBI Taxonomy" id="3065941"/>
    <lineage>
        <taxon>Bacteria</taxon>
        <taxon>Bacillati</taxon>
        <taxon>Actinomycetota</taxon>
        <taxon>Actinomycetes</taxon>
        <taxon>Mycobacteriales</taxon>
        <taxon>Nocardiaceae</taxon>
        <taxon>Rhodococcus</taxon>
    </lineage>
</organism>
<evidence type="ECO:0000313" key="4">
    <source>
        <dbReference type="Proteomes" id="UP001331936"/>
    </source>
</evidence>
<dbReference type="GO" id="GO:0016787">
    <property type="term" value="F:hydrolase activity"/>
    <property type="evidence" value="ECO:0007669"/>
    <property type="project" value="UniProtKB-KW"/>
</dbReference>
<dbReference type="InterPro" id="IPR050491">
    <property type="entry name" value="AmpC-like"/>
</dbReference>
<dbReference type="Gene3D" id="3.40.710.10">
    <property type="entry name" value="DD-peptidase/beta-lactamase superfamily"/>
    <property type="match status" value="1"/>
</dbReference>
<protein>
    <submittedName>
        <fullName evidence="3">Serine hydrolase domain-containing protein</fullName>
        <ecNumber evidence="3">3.1.1.103</ecNumber>
    </submittedName>
</protein>
<dbReference type="InterPro" id="IPR012338">
    <property type="entry name" value="Beta-lactam/transpept-like"/>
</dbReference>
<dbReference type="SUPFAM" id="SSF56601">
    <property type="entry name" value="beta-lactamase/transpeptidase-like"/>
    <property type="match status" value="1"/>
</dbReference>
<comment type="caution">
    <text evidence="3">The sequence shown here is derived from an EMBL/GenBank/DDBJ whole genome shotgun (WGS) entry which is preliminary data.</text>
</comment>
<evidence type="ECO:0000259" key="2">
    <source>
        <dbReference type="Pfam" id="PF00144"/>
    </source>
</evidence>
<dbReference type="InterPro" id="IPR001466">
    <property type="entry name" value="Beta-lactam-related"/>
</dbReference>
<gene>
    <name evidence="3" type="ORF">Q8814_02205</name>
</gene>
<dbReference type="EC" id="3.1.1.103" evidence="3"/>
<proteinExistence type="predicted"/>
<accession>A0ABU7JMK0</accession>
<keyword evidence="4" id="KW-1185">Reference proteome</keyword>
<evidence type="ECO:0000256" key="1">
    <source>
        <dbReference type="SAM" id="MobiDB-lite"/>
    </source>
</evidence>
<name>A0ABU7JMK0_9NOCA</name>
<feature type="region of interest" description="Disordered" evidence="1">
    <location>
        <begin position="71"/>
        <end position="94"/>
    </location>
</feature>
<dbReference type="Pfam" id="PF00144">
    <property type="entry name" value="Beta-lactamase"/>
    <property type="match status" value="1"/>
</dbReference>
<feature type="domain" description="Beta-lactamase-related" evidence="2">
    <location>
        <begin position="19"/>
        <end position="206"/>
    </location>
</feature>
<reference evidence="3 4" key="1">
    <citation type="submission" date="2023-08" db="EMBL/GenBank/DDBJ databases">
        <authorList>
            <person name="Girao M."/>
            <person name="Carvalho M.F."/>
        </authorList>
    </citation>
    <scope>NUCLEOTIDE SEQUENCE [LARGE SCALE GENOMIC DNA]</scope>
    <source>
        <strain evidence="3 4">CC-R104</strain>
    </source>
</reference>
<evidence type="ECO:0000313" key="3">
    <source>
        <dbReference type="EMBL" id="MEE2030937.1"/>
    </source>
</evidence>
<dbReference type="EMBL" id="JAUZMZ010000006">
    <property type="protein sequence ID" value="MEE2030937.1"/>
    <property type="molecule type" value="Genomic_DNA"/>
</dbReference>
<dbReference type="PANTHER" id="PTHR46825:SF7">
    <property type="entry name" value="D-ALANYL-D-ALANINE CARBOXYPEPTIDASE"/>
    <property type="match status" value="1"/>
</dbReference>
<dbReference type="PANTHER" id="PTHR46825">
    <property type="entry name" value="D-ALANYL-D-ALANINE-CARBOXYPEPTIDASE/ENDOPEPTIDASE AMPH"/>
    <property type="match status" value="1"/>
</dbReference>